<feature type="transmembrane region" description="Helical" evidence="5">
    <location>
        <begin position="53"/>
        <end position="73"/>
    </location>
</feature>
<keyword evidence="2 5" id="KW-0812">Transmembrane</keyword>
<dbReference type="Proteomes" id="UP000620366">
    <property type="component" value="Unassembled WGS sequence"/>
</dbReference>
<reference evidence="6" key="1">
    <citation type="submission" date="2020-08" db="EMBL/GenBank/DDBJ databases">
        <title>Genome public.</title>
        <authorList>
            <person name="Liu C."/>
            <person name="Sun Q."/>
        </authorList>
    </citation>
    <scope>NUCLEOTIDE SEQUENCE</scope>
    <source>
        <strain evidence="6">BX7</strain>
    </source>
</reference>
<name>A0A926HUQ8_9FIRM</name>
<keyword evidence="7" id="KW-1185">Reference proteome</keyword>
<evidence type="ECO:0000256" key="2">
    <source>
        <dbReference type="ARBA" id="ARBA00022692"/>
    </source>
</evidence>
<dbReference type="InterPro" id="IPR010540">
    <property type="entry name" value="CmpB_TMEM229"/>
</dbReference>
<evidence type="ECO:0000256" key="3">
    <source>
        <dbReference type="ARBA" id="ARBA00022989"/>
    </source>
</evidence>
<evidence type="ECO:0000313" key="6">
    <source>
        <dbReference type="EMBL" id="MBC8535821.1"/>
    </source>
</evidence>
<organism evidence="6 7">
    <name type="scientific">Feifania hominis</name>
    <dbReference type="NCBI Taxonomy" id="2763660"/>
    <lineage>
        <taxon>Bacteria</taxon>
        <taxon>Bacillati</taxon>
        <taxon>Bacillota</taxon>
        <taxon>Clostridia</taxon>
        <taxon>Eubacteriales</taxon>
        <taxon>Feifaniaceae</taxon>
        <taxon>Feifania</taxon>
    </lineage>
</organism>
<comment type="subcellular location">
    <subcellularLocation>
        <location evidence="1">Cell membrane</location>
        <topology evidence="1">Multi-pass membrane protein</topology>
    </subcellularLocation>
</comment>
<dbReference type="EMBL" id="JACRSP010000002">
    <property type="protein sequence ID" value="MBC8535821.1"/>
    <property type="molecule type" value="Genomic_DNA"/>
</dbReference>
<feature type="transmembrane region" description="Helical" evidence="5">
    <location>
        <begin position="22"/>
        <end position="41"/>
    </location>
</feature>
<keyword evidence="4 5" id="KW-0472">Membrane</keyword>
<gene>
    <name evidence="6" type="ORF">H8695_03835</name>
</gene>
<sequence length="295" mass="34214">MRYTVVSLIEGVAYVPAQTELWFLYFLLYSVLGWCCEVVYCSIPAKKFINRGFLYGPLCPIYGCGALLGVWLLEPVAAHPLAVFALGLLVMSALEYVTSVLMEWLFHARWWDYSNHRFHLNGRVCLTNSILFGLMAVAVIYFIHPLVVWFIGLLPDGERSCVALVLFTVLVVDITLTVRSLIDFRATLARFRAAAAEFGEKWELSAEKWNERLAEWRAEHPGNPELDEFRQRLRERFAELPRFEQFSFQRLLRAFPRMSSKRWAEGLETFKQAAADRLASLRAERAHKRRDRKKK</sequence>
<evidence type="ECO:0000256" key="1">
    <source>
        <dbReference type="ARBA" id="ARBA00004651"/>
    </source>
</evidence>
<feature type="transmembrane region" description="Helical" evidence="5">
    <location>
        <begin position="79"/>
        <end position="106"/>
    </location>
</feature>
<protein>
    <submittedName>
        <fullName evidence="6">ABC transporter permease</fullName>
    </submittedName>
</protein>
<dbReference type="Pfam" id="PF06541">
    <property type="entry name" value="ABC_trans_CmpB"/>
    <property type="match status" value="1"/>
</dbReference>
<proteinExistence type="predicted"/>
<dbReference type="GO" id="GO:0005886">
    <property type="term" value="C:plasma membrane"/>
    <property type="evidence" value="ECO:0007669"/>
    <property type="project" value="UniProtKB-SubCell"/>
</dbReference>
<comment type="caution">
    <text evidence="6">The sequence shown here is derived from an EMBL/GenBank/DDBJ whole genome shotgun (WGS) entry which is preliminary data.</text>
</comment>
<evidence type="ECO:0000256" key="5">
    <source>
        <dbReference type="SAM" id="Phobius"/>
    </source>
</evidence>
<evidence type="ECO:0000256" key="4">
    <source>
        <dbReference type="ARBA" id="ARBA00023136"/>
    </source>
</evidence>
<evidence type="ECO:0000313" key="7">
    <source>
        <dbReference type="Proteomes" id="UP000620366"/>
    </source>
</evidence>
<feature type="transmembrane region" description="Helical" evidence="5">
    <location>
        <begin position="163"/>
        <end position="182"/>
    </location>
</feature>
<keyword evidence="3 5" id="KW-1133">Transmembrane helix</keyword>
<dbReference type="SUPFAM" id="SSF90123">
    <property type="entry name" value="ABC transporter transmembrane region"/>
    <property type="match status" value="1"/>
</dbReference>
<dbReference type="AlphaFoldDB" id="A0A926HUQ8"/>
<feature type="transmembrane region" description="Helical" evidence="5">
    <location>
        <begin position="126"/>
        <end position="151"/>
    </location>
</feature>
<dbReference type="GO" id="GO:0005524">
    <property type="term" value="F:ATP binding"/>
    <property type="evidence" value="ECO:0007669"/>
    <property type="project" value="InterPro"/>
</dbReference>
<dbReference type="InterPro" id="IPR036640">
    <property type="entry name" value="ABC1_TM_sf"/>
</dbReference>
<accession>A0A926HUQ8</accession>